<dbReference type="AlphaFoldDB" id="A0A1C4XVE2"/>
<gene>
    <name evidence="1" type="ORF">GA0074696_2870</name>
</gene>
<dbReference type="Proteomes" id="UP000198228">
    <property type="component" value="Chromosome I"/>
</dbReference>
<dbReference type="RefSeq" id="WP_088961560.1">
    <property type="nucleotide sequence ID" value="NZ_LT607410.1"/>
</dbReference>
<dbReference type="Gene3D" id="3.90.550.10">
    <property type="entry name" value="Spore Coat Polysaccharide Biosynthesis Protein SpsA, Chain A"/>
    <property type="match status" value="1"/>
</dbReference>
<dbReference type="InterPro" id="IPR018641">
    <property type="entry name" value="Trfase_1_rSAM/seldom-assoc"/>
</dbReference>
<dbReference type="PANTHER" id="PTHR36529:SF1">
    <property type="entry name" value="GLYCOSYLTRANSFERASE"/>
    <property type="match status" value="1"/>
</dbReference>
<evidence type="ECO:0000313" key="1">
    <source>
        <dbReference type="EMBL" id="SCF12420.1"/>
    </source>
</evidence>
<name>A0A1C4XVE2_9ACTN</name>
<proteinExistence type="predicted"/>
<evidence type="ECO:0000313" key="2">
    <source>
        <dbReference type="Proteomes" id="UP000198228"/>
    </source>
</evidence>
<dbReference type="EMBL" id="LT607410">
    <property type="protein sequence ID" value="SCF12420.1"/>
    <property type="molecule type" value="Genomic_DNA"/>
</dbReference>
<dbReference type="PANTHER" id="PTHR36529">
    <property type="entry name" value="SLL1095 PROTEIN"/>
    <property type="match status" value="1"/>
</dbReference>
<protein>
    <submittedName>
        <fullName evidence="1">Uncharacterized protein</fullName>
    </submittedName>
</protein>
<organism evidence="1 2">
    <name type="scientific">Micromonospora purpureochromogenes</name>
    <dbReference type="NCBI Taxonomy" id="47872"/>
    <lineage>
        <taxon>Bacteria</taxon>
        <taxon>Bacillati</taxon>
        <taxon>Actinomycetota</taxon>
        <taxon>Actinomycetes</taxon>
        <taxon>Micromonosporales</taxon>
        <taxon>Micromonosporaceae</taxon>
        <taxon>Micromonospora</taxon>
    </lineage>
</organism>
<dbReference type="InterPro" id="IPR029044">
    <property type="entry name" value="Nucleotide-diphossugar_trans"/>
</dbReference>
<dbReference type="Pfam" id="PF09837">
    <property type="entry name" value="DUF2064"/>
    <property type="match status" value="1"/>
</dbReference>
<sequence length="226" mass="23361">MTVLLVVAKAPVPGAVKTRLCPPATGVQAARVAAAALRDTLDAVRETPGVTPVLALAGRLADAVDAAALTAAVAGWPVLPQRGVDFAARLVHAHADVADAFPGRPVLQIGMDTPQLTPARLAAAVRRLADADADAVLGRAADGGWWALGLRDPRQAVALRAVPMSTPDTGRSTWSALVERGLRTVPLPVLRDVDDWSDARAVAAAVPGGRFARQVAAVRRAMVVRA</sequence>
<accession>A0A1C4XVE2</accession>
<dbReference type="SUPFAM" id="SSF53448">
    <property type="entry name" value="Nucleotide-diphospho-sugar transferases"/>
    <property type="match status" value="1"/>
</dbReference>
<reference evidence="1 2" key="1">
    <citation type="submission" date="2016-06" db="EMBL/GenBank/DDBJ databases">
        <authorList>
            <person name="Kjaerup R.B."/>
            <person name="Dalgaard T.S."/>
            <person name="Juul-Madsen H.R."/>
        </authorList>
    </citation>
    <scope>NUCLEOTIDE SEQUENCE [LARGE SCALE GENOMIC DNA]</scope>
    <source>
        <strain evidence="1 2">DSM 43821</strain>
    </source>
</reference>